<dbReference type="InterPro" id="IPR001855">
    <property type="entry name" value="Defensin_beta-like"/>
</dbReference>
<dbReference type="Pfam" id="PF00711">
    <property type="entry name" value="Defensin_beta"/>
    <property type="match status" value="1"/>
</dbReference>
<name>A0A7L4MIP8_GLAPT</name>
<keyword evidence="4" id="KW-1185">Reference proteome</keyword>
<dbReference type="GO" id="GO:0005576">
    <property type="term" value="C:extracellular region"/>
    <property type="evidence" value="ECO:0007669"/>
    <property type="project" value="InterPro"/>
</dbReference>
<protein>
    <submittedName>
        <fullName evidence="3">GLL3 protein</fullName>
    </submittedName>
</protein>
<sequence>MKILYLLFSIFLLLIQGSAGNAKQCREQGGFCVFGGCHFPYKFVGYCSTFIQCC</sequence>
<feature type="chain" id="PRO_5029850285" evidence="1">
    <location>
        <begin position="21"/>
        <end position="54"/>
    </location>
</feature>
<organism evidence="3 4">
    <name type="scientific">Glareola pratincola</name>
    <name type="common">Collared pratincole</name>
    <name type="synonym">Hirundo pratincola</name>
    <dbReference type="NCBI Taxonomy" id="43316"/>
    <lineage>
        <taxon>Eukaryota</taxon>
        <taxon>Metazoa</taxon>
        <taxon>Chordata</taxon>
        <taxon>Craniata</taxon>
        <taxon>Vertebrata</taxon>
        <taxon>Euteleostomi</taxon>
        <taxon>Archelosauria</taxon>
        <taxon>Archosauria</taxon>
        <taxon>Dinosauria</taxon>
        <taxon>Saurischia</taxon>
        <taxon>Theropoda</taxon>
        <taxon>Coelurosauria</taxon>
        <taxon>Aves</taxon>
        <taxon>Neognathae</taxon>
        <taxon>Neoaves</taxon>
        <taxon>Charadriiformes</taxon>
        <taxon>Glareolidae</taxon>
        <taxon>Glareola</taxon>
    </lineage>
</organism>
<feature type="domain" description="Beta-defensin-like" evidence="2">
    <location>
        <begin position="23"/>
        <end position="54"/>
    </location>
</feature>
<dbReference type="AlphaFoldDB" id="A0A7L4MIP8"/>
<reference evidence="3 4" key="1">
    <citation type="submission" date="2019-09" db="EMBL/GenBank/DDBJ databases">
        <title>Bird 10,000 Genomes (B10K) Project - Family phase.</title>
        <authorList>
            <person name="Zhang G."/>
        </authorList>
    </citation>
    <scope>NUCLEOTIDE SEQUENCE [LARGE SCALE GENOMIC DNA]</scope>
    <source>
        <strain evidence="3">B10K-CU-031-08</strain>
        <tissue evidence="3">Muscle</tissue>
    </source>
</reference>
<dbReference type="SUPFAM" id="SSF57392">
    <property type="entry name" value="Defensin-like"/>
    <property type="match status" value="1"/>
</dbReference>
<evidence type="ECO:0000313" key="3">
    <source>
        <dbReference type="EMBL" id="NXY77182.1"/>
    </source>
</evidence>
<dbReference type="EMBL" id="VWPO01003279">
    <property type="protein sequence ID" value="NXY77182.1"/>
    <property type="molecule type" value="Genomic_DNA"/>
</dbReference>
<feature type="signal peptide" evidence="1">
    <location>
        <begin position="1"/>
        <end position="20"/>
    </location>
</feature>
<evidence type="ECO:0000313" key="4">
    <source>
        <dbReference type="Proteomes" id="UP000583049"/>
    </source>
</evidence>
<feature type="non-terminal residue" evidence="3">
    <location>
        <position position="54"/>
    </location>
</feature>
<comment type="caution">
    <text evidence="3">The sequence shown here is derived from an EMBL/GenBank/DDBJ whole genome shotgun (WGS) entry which is preliminary data.</text>
</comment>
<evidence type="ECO:0000259" key="2">
    <source>
        <dbReference type="Pfam" id="PF00711"/>
    </source>
</evidence>
<proteinExistence type="predicted"/>
<evidence type="ECO:0000256" key="1">
    <source>
        <dbReference type="SAM" id="SignalP"/>
    </source>
</evidence>
<dbReference type="GO" id="GO:0006952">
    <property type="term" value="P:defense response"/>
    <property type="evidence" value="ECO:0007669"/>
    <property type="project" value="InterPro"/>
</dbReference>
<feature type="non-terminal residue" evidence="3">
    <location>
        <position position="1"/>
    </location>
</feature>
<dbReference type="Proteomes" id="UP000583049">
    <property type="component" value="Unassembled WGS sequence"/>
</dbReference>
<accession>A0A7L4MIP8</accession>
<keyword evidence="1" id="KW-0732">Signal</keyword>
<gene>
    <name evidence="3" type="primary">Gal3</name>
    <name evidence="3" type="ORF">GLAPRA_R06855</name>
</gene>